<dbReference type="EMBL" id="CP000741">
    <property type="protein sequence ID" value="ABR65073.1"/>
    <property type="molecule type" value="Genomic_DNA"/>
</dbReference>
<dbReference type="AlphaFoldDB" id="A6UN43"/>
<comment type="similarity">
    <text evidence="1">Belongs to the glycosyl hydrolase 25 family.</text>
</comment>
<reference evidence="4" key="1">
    <citation type="submission" date="2007-06" db="EMBL/GenBank/DDBJ databases">
        <title>Complete sequence of Sinorhizobium medicae WSM419 plasmid pSMED03.</title>
        <authorList>
            <consortium name="US DOE Joint Genome Institute"/>
            <person name="Copeland A."/>
            <person name="Lucas S."/>
            <person name="Lapidus A."/>
            <person name="Barry K."/>
            <person name="Glavina del Rio T."/>
            <person name="Dalin E."/>
            <person name="Tice H."/>
            <person name="Pitluck S."/>
            <person name="Chain P."/>
            <person name="Malfatti S."/>
            <person name="Shin M."/>
            <person name="Vergez L."/>
            <person name="Schmutz J."/>
            <person name="Larimer F."/>
            <person name="Land M."/>
            <person name="Hauser L."/>
            <person name="Kyrpides N."/>
            <person name="Mikhailova N."/>
            <person name="Reeve W.G."/>
            <person name="Richardson P."/>
        </authorList>
    </citation>
    <scope>NUCLEOTIDE SEQUENCE [LARGE SCALE GENOMIC DNA]</scope>
    <source>
        <strain evidence="4">WSM419</strain>
        <plasmid evidence="4">Plasmid pSMED03</plasmid>
    </source>
</reference>
<keyword evidence="3" id="KW-0378">Hydrolase</keyword>
<dbReference type="Pfam" id="PF01183">
    <property type="entry name" value="Glyco_hydro_25"/>
    <property type="match status" value="1"/>
</dbReference>
<dbReference type="PATRIC" id="fig|366394.8.peg.3054"/>
<keyword evidence="2" id="KW-0732">Signal</keyword>
<dbReference type="HOGENOM" id="CLU_737498_0_0_5"/>
<dbReference type="InterPro" id="IPR017853">
    <property type="entry name" value="GH"/>
</dbReference>
<reference evidence="3 4" key="2">
    <citation type="journal article" date="2010" name="Stand. Genomic Sci.">
        <title>Complete genome sequence of the Medicago microsymbiont Ensifer (Sinorhizobium) medicae strain WSM419.</title>
        <authorList>
            <person name="Reeve W."/>
            <person name="Chain P."/>
            <person name="O'Hara G."/>
            <person name="Ardley J."/>
            <person name="Nandesena K."/>
            <person name="Brau L."/>
            <person name="Tiwari R."/>
            <person name="Malfatti S."/>
            <person name="Kiss H."/>
            <person name="Lapidus A."/>
            <person name="Copeland A."/>
            <person name="Nolan M."/>
            <person name="Land M."/>
            <person name="Hauser L."/>
            <person name="Chang Y.J."/>
            <person name="Ivanova N."/>
            <person name="Mavromatis K."/>
            <person name="Markowitz V."/>
            <person name="Kyrpides N."/>
            <person name="Gollagher M."/>
            <person name="Yates R."/>
            <person name="Dilworth M."/>
            <person name="Howieson J."/>
        </authorList>
    </citation>
    <scope>NUCLEOTIDE SEQUENCE [LARGE SCALE GENOMIC DNA]</scope>
    <source>
        <strain evidence="3 4">WSM419</strain>
        <plasmid evidence="4">Plasmid pSMED03</plasmid>
    </source>
</reference>
<dbReference type="GO" id="GO:0009253">
    <property type="term" value="P:peptidoglycan catabolic process"/>
    <property type="evidence" value="ECO:0007669"/>
    <property type="project" value="InterPro"/>
</dbReference>
<sequence length="375" mass="41534">MPKVSLFAVRAVFLLGAQVMAIHSASAQAYECRYDDAQEDSYLEVDPKKGTYRSVPTSPNEDSHIEASVAAEAMFFEDKGAIAGIRHVLGMQQGQEILGGDTYLSTFYISADGKFVEVLDGTAKRGTCKKQQMEAEAAPAISLSGDPLSHPWDRGDTAVVLDPYKGNSIDWNMVKTDPRVAAVIHKASQGMTSDQKYAERKKVATKLGYAWGSYHLLTTANVTQQIDHYLSIVGDEAKESRAIDVECLGGTTSCQSGSFKVSFASIEAALRRVKEKTGHFPLLYANHSVATTLSARWKDSSEFADVRLWYARFKKNVTDFPTGPWKSYTLWQFSSEINCTPSSCPYRVPGTQRDMDLNIYFGTPEELKNNWPLEQ</sequence>
<name>A6UN43_SINMW</name>
<gene>
    <name evidence="3" type="ordered locus">Smed_6525</name>
</gene>
<dbReference type="PANTHER" id="PTHR34135">
    <property type="entry name" value="LYSOZYME"/>
    <property type="match status" value="1"/>
</dbReference>
<organism evidence="3 4">
    <name type="scientific">Sinorhizobium medicae (strain WSM419)</name>
    <name type="common">Ensifer medicae</name>
    <dbReference type="NCBI Taxonomy" id="366394"/>
    <lineage>
        <taxon>Bacteria</taxon>
        <taxon>Pseudomonadati</taxon>
        <taxon>Pseudomonadota</taxon>
        <taxon>Alphaproteobacteria</taxon>
        <taxon>Hyphomicrobiales</taxon>
        <taxon>Rhizobiaceae</taxon>
        <taxon>Sinorhizobium/Ensifer group</taxon>
        <taxon>Sinorhizobium</taxon>
    </lineage>
</organism>
<feature type="chain" id="PRO_5002700575" evidence="2">
    <location>
        <begin position="30"/>
        <end position="375"/>
    </location>
</feature>
<evidence type="ECO:0000313" key="4">
    <source>
        <dbReference type="Proteomes" id="UP000001108"/>
    </source>
</evidence>
<dbReference type="GO" id="GO:0016052">
    <property type="term" value="P:carbohydrate catabolic process"/>
    <property type="evidence" value="ECO:0007669"/>
    <property type="project" value="TreeGrafter"/>
</dbReference>
<dbReference type="KEGG" id="smd:Smed_6525"/>
<dbReference type="OrthoDB" id="9798192at2"/>
<keyword evidence="3" id="KW-0614">Plasmid</keyword>
<geneLocation type="plasmid" evidence="3 4">
    <name>pSMED03</name>
</geneLocation>
<dbReference type="PANTHER" id="PTHR34135:SF2">
    <property type="entry name" value="LYSOZYME"/>
    <property type="match status" value="1"/>
</dbReference>
<evidence type="ECO:0000256" key="1">
    <source>
        <dbReference type="ARBA" id="ARBA00010646"/>
    </source>
</evidence>
<dbReference type="PROSITE" id="PS51904">
    <property type="entry name" value="GLYCOSYL_HYDROL_F25_2"/>
    <property type="match status" value="1"/>
</dbReference>
<dbReference type="CAZy" id="GH25">
    <property type="family name" value="Glycoside Hydrolase Family 25"/>
</dbReference>
<dbReference type="GO" id="GO:0016998">
    <property type="term" value="P:cell wall macromolecule catabolic process"/>
    <property type="evidence" value="ECO:0007669"/>
    <property type="project" value="InterPro"/>
</dbReference>
<dbReference type="RefSeq" id="WP_011971005.1">
    <property type="nucleotide sequence ID" value="NC_009622.1"/>
</dbReference>
<dbReference type="Gene3D" id="3.20.20.80">
    <property type="entry name" value="Glycosidases"/>
    <property type="match status" value="1"/>
</dbReference>
<dbReference type="Proteomes" id="UP000001108">
    <property type="component" value="Plasmid pSMED03"/>
</dbReference>
<evidence type="ECO:0000256" key="2">
    <source>
        <dbReference type="SAM" id="SignalP"/>
    </source>
</evidence>
<proteinExistence type="inferred from homology"/>
<dbReference type="GO" id="GO:0003796">
    <property type="term" value="F:lysozyme activity"/>
    <property type="evidence" value="ECO:0007669"/>
    <property type="project" value="InterPro"/>
</dbReference>
<dbReference type="InterPro" id="IPR002053">
    <property type="entry name" value="Glyco_hydro_25"/>
</dbReference>
<dbReference type="SUPFAM" id="SSF51445">
    <property type="entry name" value="(Trans)glycosidases"/>
    <property type="match status" value="1"/>
</dbReference>
<accession>A6UN43</accession>
<dbReference type="CDD" id="cd00599">
    <property type="entry name" value="GH25_muramidase"/>
    <property type="match status" value="1"/>
</dbReference>
<evidence type="ECO:0000313" key="3">
    <source>
        <dbReference type="EMBL" id="ABR65073.1"/>
    </source>
</evidence>
<protein>
    <submittedName>
        <fullName evidence="3">Glycoside hydrolase family 25</fullName>
    </submittedName>
</protein>
<feature type="signal peptide" evidence="2">
    <location>
        <begin position="1"/>
        <end position="29"/>
    </location>
</feature>